<evidence type="ECO:0000313" key="11">
    <source>
        <dbReference type="Proteomes" id="UP000595917"/>
    </source>
</evidence>
<dbReference type="SUPFAM" id="SSF101790">
    <property type="entry name" value="Aminomethyltransferase beta-barrel domain"/>
    <property type="match status" value="1"/>
</dbReference>
<dbReference type="NCBIfam" id="TIGR00528">
    <property type="entry name" value="gcvT"/>
    <property type="match status" value="1"/>
</dbReference>
<dbReference type="GO" id="GO:0006546">
    <property type="term" value="P:glycine catabolic process"/>
    <property type="evidence" value="ECO:0007669"/>
    <property type="project" value="InterPro"/>
</dbReference>
<comment type="catalytic activity">
    <reaction evidence="6">
        <text>N(6)-[(R)-S(8)-aminomethyldihydrolipoyl]-L-lysyl-[protein] + (6S)-5,6,7,8-tetrahydrofolate = N(6)-[(R)-dihydrolipoyl]-L-lysyl-[protein] + (6R)-5,10-methylene-5,6,7,8-tetrahydrofolate + NH4(+)</text>
        <dbReference type="Rhea" id="RHEA:16945"/>
        <dbReference type="Rhea" id="RHEA-COMP:10475"/>
        <dbReference type="Rhea" id="RHEA-COMP:10492"/>
        <dbReference type="ChEBI" id="CHEBI:15636"/>
        <dbReference type="ChEBI" id="CHEBI:28938"/>
        <dbReference type="ChEBI" id="CHEBI:57453"/>
        <dbReference type="ChEBI" id="CHEBI:83100"/>
        <dbReference type="ChEBI" id="CHEBI:83143"/>
        <dbReference type="EC" id="2.1.2.10"/>
    </reaction>
</comment>
<keyword evidence="4 10" id="KW-0808">Transferase</keyword>
<comment type="similarity">
    <text evidence="1">Belongs to the GcvT family.</text>
</comment>
<evidence type="ECO:0000259" key="8">
    <source>
        <dbReference type="Pfam" id="PF01571"/>
    </source>
</evidence>
<feature type="domain" description="GCVT N-terminal" evidence="8">
    <location>
        <begin position="8"/>
        <end position="269"/>
    </location>
</feature>
<evidence type="ECO:0000256" key="6">
    <source>
        <dbReference type="ARBA" id="ARBA00047665"/>
    </source>
</evidence>
<evidence type="ECO:0000256" key="5">
    <source>
        <dbReference type="ARBA" id="ARBA00031395"/>
    </source>
</evidence>
<feature type="binding site" evidence="7">
    <location>
        <position position="200"/>
    </location>
    <ligand>
        <name>substrate</name>
    </ligand>
</feature>
<keyword evidence="3" id="KW-0032">Aminotransferase</keyword>
<organism evidence="10 11">
    <name type="scientific">Breznakiella homolactica</name>
    <dbReference type="NCBI Taxonomy" id="2798577"/>
    <lineage>
        <taxon>Bacteria</taxon>
        <taxon>Pseudomonadati</taxon>
        <taxon>Spirochaetota</taxon>
        <taxon>Spirochaetia</taxon>
        <taxon>Spirochaetales</taxon>
        <taxon>Breznakiellaceae</taxon>
        <taxon>Breznakiella</taxon>
    </lineage>
</organism>
<dbReference type="PIRSF" id="PIRSF006487">
    <property type="entry name" value="GcvT"/>
    <property type="match status" value="1"/>
</dbReference>
<dbReference type="InterPro" id="IPR029043">
    <property type="entry name" value="GcvT/YgfZ_C"/>
</dbReference>
<gene>
    <name evidence="10" type="primary">gcvT</name>
    <name evidence="10" type="ORF">JFL75_08565</name>
</gene>
<dbReference type="AlphaFoldDB" id="A0A7T8BCB1"/>
<dbReference type="Pfam" id="PF08669">
    <property type="entry name" value="GCV_T_C"/>
    <property type="match status" value="1"/>
</dbReference>
<dbReference type="GO" id="GO:0005829">
    <property type="term" value="C:cytosol"/>
    <property type="evidence" value="ECO:0007669"/>
    <property type="project" value="TreeGrafter"/>
</dbReference>
<name>A0A7T8BCB1_9SPIR</name>
<accession>A0A7T8BCB1</accession>
<evidence type="ECO:0000256" key="1">
    <source>
        <dbReference type="ARBA" id="ARBA00008609"/>
    </source>
</evidence>
<dbReference type="InterPro" id="IPR013977">
    <property type="entry name" value="GcvT_C"/>
</dbReference>
<evidence type="ECO:0000256" key="2">
    <source>
        <dbReference type="ARBA" id="ARBA00012616"/>
    </source>
</evidence>
<evidence type="ECO:0000256" key="4">
    <source>
        <dbReference type="ARBA" id="ARBA00022679"/>
    </source>
</evidence>
<dbReference type="Pfam" id="PF01571">
    <property type="entry name" value="GCV_T"/>
    <property type="match status" value="1"/>
</dbReference>
<dbReference type="EMBL" id="CP067089">
    <property type="protein sequence ID" value="QQO10955.1"/>
    <property type="molecule type" value="Genomic_DNA"/>
</dbReference>
<dbReference type="InterPro" id="IPR006222">
    <property type="entry name" value="GCVT_N"/>
</dbReference>
<reference evidence="10" key="1">
    <citation type="submission" date="2021-01" db="EMBL/GenBank/DDBJ databases">
        <title>Description of Breznakiella homolactica.</title>
        <authorList>
            <person name="Song Y."/>
            <person name="Brune A."/>
        </authorList>
    </citation>
    <scope>NUCLEOTIDE SEQUENCE</scope>
    <source>
        <strain evidence="10">RmG30</strain>
    </source>
</reference>
<protein>
    <recommendedName>
        <fullName evidence="2">aminomethyltransferase</fullName>
        <ecNumber evidence="2">2.1.2.10</ecNumber>
    </recommendedName>
    <alternativeName>
        <fullName evidence="5">Glycine cleavage system T protein</fullName>
    </alternativeName>
</protein>
<keyword evidence="11" id="KW-1185">Reference proteome</keyword>
<dbReference type="KEGG" id="bhc:JFL75_08565"/>
<dbReference type="Gene3D" id="3.30.1360.120">
    <property type="entry name" value="Probable tRNA modification gtpase trme, domain 1"/>
    <property type="match status" value="1"/>
</dbReference>
<dbReference type="PANTHER" id="PTHR43757:SF2">
    <property type="entry name" value="AMINOMETHYLTRANSFERASE, MITOCHONDRIAL"/>
    <property type="match status" value="1"/>
</dbReference>
<dbReference type="SUPFAM" id="SSF103025">
    <property type="entry name" value="Folate-binding domain"/>
    <property type="match status" value="1"/>
</dbReference>
<dbReference type="GO" id="GO:0005960">
    <property type="term" value="C:glycine cleavage complex"/>
    <property type="evidence" value="ECO:0007669"/>
    <property type="project" value="InterPro"/>
</dbReference>
<dbReference type="InterPro" id="IPR027266">
    <property type="entry name" value="TrmE/GcvT-like"/>
</dbReference>
<dbReference type="InterPro" id="IPR006223">
    <property type="entry name" value="GcvT"/>
</dbReference>
<dbReference type="NCBIfam" id="NF001567">
    <property type="entry name" value="PRK00389.1"/>
    <property type="match status" value="1"/>
</dbReference>
<sequence length="372" mass="39993">MNSTLLRPWHEAAGARFAPFAGFEMPIQYPAGAVEEHRLCRRSLGFFDIDHMGQVIISGKGAGEALSALVSNRILDMQPNEARYALLLNEAGGVIDDLFIYRMAPAEGTEDGWFVVMNAGNRTADLDHFKARLPAAVSMEDVSEKTYMISLQGPRAVELIDAVSGGALSAISRSYMDIGTIMGIPVRIGRTGYTGEDGAELFYGASKAAELWEFLFAKAKELGIEAGPIGLAARDSLRFEAGMPLHGHEISPTITPPEALLSWACDFDKEFIGKAAVLAVKEGGLKRKLATINVSGGVPREGYAVLNEAGDEIGTCVAGMFCPTAGTYSANVFIPPEYAKTDTKLAVSIRGTPKDAVVVKRPLYIPVYRRAK</sequence>
<proteinExistence type="inferred from homology"/>
<dbReference type="PANTHER" id="PTHR43757">
    <property type="entry name" value="AMINOMETHYLTRANSFERASE"/>
    <property type="match status" value="1"/>
</dbReference>
<evidence type="ECO:0000256" key="7">
    <source>
        <dbReference type="PIRSR" id="PIRSR006487-1"/>
    </source>
</evidence>
<dbReference type="InterPro" id="IPR028896">
    <property type="entry name" value="GcvT/YgfZ/DmdA"/>
</dbReference>
<dbReference type="GO" id="GO:0004047">
    <property type="term" value="F:aminomethyltransferase activity"/>
    <property type="evidence" value="ECO:0007669"/>
    <property type="project" value="UniProtKB-EC"/>
</dbReference>
<dbReference type="RefSeq" id="WP_215628260.1">
    <property type="nucleotide sequence ID" value="NZ_CP067089.2"/>
</dbReference>
<dbReference type="Proteomes" id="UP000595917">
    <property type="component" value="Chromosome"/>
</dbReference>
<evidence type="ECO:0000259" key="9">
    <source>
        <dbReference type="Pfam" id="PF08669"/>
    </source>
</evidence>
<evidence type="ECO:0000313" key="10">
    <source>
        <dbReference type="EMBL" id="QQO10955.1"/>
    </source>
</evidence>
<dbReference type="EC" id="2.1.2.10" evidence="2"/>
<evidence type="ECO:0000256" key="3">
    <source>
        <dbReference type="ARBA" id="ARBA00022576"/>
    </source>
</evidence>
<dbReference type="GO" id="GO:0008483">
    <property type="term" value="F:transaminase activity"/>
    <property type="evidence" value="ECO:0007669"/>
    <property type="project" value="UniProtKB-KW"/>
</dbReference>
<feature type="domain" description="Aminomethyltransferase C-terminal" evidence="9">
    <location>
        <begin position="287"/>
        <end position="364"/>
    </location>
</feature>